<organism evidence="1 2">
    <name type="scientific">Blumeria hordei</name>
    <name type="common">Barley powdery mildew</name>
    <name type="synonym">Blumeria graminis f. sp. hordei</name>
    <dbReference type="NCBI Taxonomy" id="2867405"/>
    <lineage>
        <taxon>Eukaryota</taxon>
        <taxon>Fungi</taxon>
        <taxon>Dikarya</taxon>
        <taxon>Ascomycota</taxon>
        <taxon>Pezizomycotina</taxon>
        <taxon>Leotiomycetes</taxon>
        <taxon>Erysiphales</taxon>
        <taxon>Erysiphaceae</taxon>
        <taxon>Blumeria</taxon>
    </lineage>
</organism>
<name>A0A383UPY6_BLUHO</name>
<gene>
    <name evidence="1" type="ORF">BLGHR1_12196</name>
</gene>
<protein>
    <submittedName>
        <fullName evidence="1">Uncharacterized protein</fullName>
    </submittedName>
</protein>
<dbReference type="AlphaFoldDB" id="A0A383UPY6"/>
<reference evidence="1 2" key="1">
    <citation type="submission" date="2017-11" db="EMBL/GenBank/DDBJ databases">
        <authorList>
            <person name="Kracher B."/>
        </authorList>
    </citation>
    <scope>NUCLEOTIDE SEQUENCE [LARGE SCALE GENOMIC DNA]</scope>
    <source>
        <strain evidence="1 2">RACE1</strain>
    </source>
</reference>
<accession>A0A383UPY6</accession>
<evidence type="ECO:0000313" key="2">
    <source>
        <dbReference type="Proteomes" id="UP000275772"/>
    </source>
</evidence>
<evidence type="ECO:0000313" key="1">
    <source>
        <dbReference type="EMBL" id="SZF01430.1"/>
    </source>
</evidence>
<sequence length="42" mass="4794">MTQVTVGLFCLEKAEIKNIAQERYSPYSEVCNLLRFTGEVDP</sequence>
<proteinExistence type="predicted"/>
<dbReference type="EMBL" id="UNSH01000036">
    <property type="protein sequence ID" value="SZF01430.1"/>
    <property type="molecule type" value="Genomic_DNA"/>
</dbReference>
<dbReference type="VEuPathDB" id="FungiDB:BLGHR1_12196"/>
<dbReference type="Proteomes" id="UP000275772">
    <property type="component" value="Unassembled WGS sequence"/>
</dbReference>